<keyword evidence="1" id="KW-0963">Cytoplasm</keyword>
<dbReference type="SMART" id="SM00487">
    <property type="entry name" value="DEXDc"/>
    <property type="match status" value="1"/>
</dbReference>
<dbReference type="PROSITE" id="PS51192">
    <property type="entry name" value="HELICASE_ATP_BIND_1"/>
    <property type="match status" value="1"/>
</dbReference>
<evidence type="ECO:0000259" key="11">
    <source>
        <dbReference type="PROSITE" id="PS51192"/>
    </source>
</evidence>
<evidence type="ECO:0000259" key="13">
    <source>
        <dbReference type="PROSITE" id="PS51195"/>
    </source>
</evidence>
<comment type="similarity">
    <text evidence="7 9">Belongs to the DEAD box helicase family.</text>
</comment>
<dbReference type="PROSITE" id="PS51195">
    <property type="entry name" value="Q_MOTIF"/>
    <property type="match status" value="1"/>
</dbReference>
<evidence type="ECO:0000256" key="10">
    <source>
        <dbReference type="SAM" id="MobiDB-lite"/>
    </source>
</evidence>
<dbReference type="Pfam" id="PF00271">
    <property type="entry name" value="Helicase_C"/>
    <property type="match status" value="1"/>
</dbReference>
<proteinExistence type="inferred from homology"/>
<sequence length="542" mass="61149">MRRPAKPQKRVVTVFSSLKKTLKGLLGLKDHTVIVTIEPKEKSAGSSRRSEKSEKKSKAKERERAPRRDKAPAEGRPEREARPKQERPRKSERRERPQESAPAVPAPKPERPAALKEVPPAEGKTRFLDLPLHEDVQFGIQHAGFEYCTPIQALTLPALLEGRDLAGKAQTGTGKTAAFLLAVFTRLLNHPLEERKPGCPRALVLAPTRELAMQIQKDAEVLEIFTGLTSVVVFGGMDHEKQRRSLEQPVDLVIGTPGRIIDYSRGGSLKLSKVEVLVIDEADRMLDMGFIPDVKRIVSQLPRKGERQTLLFSATLEDHILRLASGWLAEPVIVESEPEKMVSENIEQTFYSVLRDEKLALLLYILRTEPYDRVLIFGNRKDVNLRLQYDLARFGYEVPVLSGDIPQEKRIKVLERFRAGTEKIVIATDVAARGIHVDDVSLVINYDLPERAEDYVHRIGRTGRAGHNGKSISFLCEYGAYYLPDIEKLLDVQFHSTQPTEDMLKMPEPVPGAKLPKREADRHSSGSRGRGDSRRRPPMRRR</sequence>
<evidence type="ECO:0000256" key="2">
    <source>
        <dbReference type="ARBA" id="ARBA00022741"/>
    </source>
</evidence>
<dbReference type="HAMAP" id="MF_00661">
    <property type="entry name" value="DEAD_helicase_RhlB"/>
    <property type="match status" value="1"/>
</dbReference>
<dbReference type="PROSITE" id="PS51194">
    <property type="entry name" value="HELICASE_CTER"/>
    <property type="match status" value="1"/>
</dbReference>
<dbReference type="SUPFAM" id="SSF52540">
    <property type="entry name" value="P-loop containing nucleoside triphosphate hydrolases"/>
    <property type="match status" value="1"/>
</dbReference>
<feature type="compositionally biased region" description="Basic and acidic residues" evidence="10">
    <location>
        <begin position="29"/>
        <end position="98"/>
    </location>
</feature>
<accession>A0A2U1AT43</accession>
<evidence type="ECO:0000313" key="14">
    <source>
        <dbReference type="EMBL" id="PVY39570.1"/>
    </source>
</evidence>
<keyword evidence="5 9" id="KW-0067">ATP-binding</keyword>
<dbReference type="InterPro" id="IPR000629">
    <property type="entry name" value="RNA-helicase_DEAD-box_CS"/>
</dbReference>
<dbReference type="InterPro" id="IPR011545">
    <property type="entry name" value="DEAD/DEAH_box_helicase_dom"/>
</dbReference>
<dbReference type="OrthoDB" id="9805696at2"/>
<evidence type="ECO:0000256" key="4">
    <source>
        <dbReference type="ARBA" id="ARBA00022806"/>
    </source>
</evidence>
<dbReference type="PANTHER" id="PTHR47959:SF10">
    <property type="entry name" value="ATP-DEPENDENT RNA HELICASE RHLB"/>
    <property type="match status" value="1"/>
</dbReference>
<evidence type="ECO:0000256" key="1">
    <source>
        <dbReference type="ARBA" id="ARBA00022490"/>
    </source>
</evidence>
<gene>
    <name evidence="14" type="ORF">C8D82_12046</name>
</gene>
<feature type="region of interest" description="Disordered" evidence="10">
    <location>
        <begin position="500"/>
        <end position="542"/>
    </location>
</feature>
<name>A0A2U1AT43_9BACT</name>
<dbReference type="SMART" id="SM00490">
    <property type="entry name" value="HELICc"/>
    <property type="match status" value="1"/>
</dbReference>
<evidence type="ECO:0000259" key="12">
    <source>
        <dbReference type="PROSITE" id="PS51194"/>
    </source>
</evidence>
<dbReference type="InterPro" id="IPR027417">
    <property type="entry name" value="P-loop_NTPase"/>
</dbReference>
<dbReference type="PANTHER" id="PTHR47959">
    <property type="entry name" value="ATP-DEPENDENT RNA HELICASE RHLE-RELATED"/>
    <property type="match status" value="1"/>
</dbReference>
<dbReference type="InterPro" id="IPR014014">
    <property type="entry name" value="RNA_helicase_DEAD_Q_motif"/>
</dbReference>
<evidence type="ECO:0000256" key="5">
    <source>
        <dbReference type="ARBA" id="ARBA00022840"/>
    </source>
</evidence>
<dbReference type="GO" id="GO:0016787">
    <property type="term" value="F:hydrolase activity"/>
    <property type="evidence" value="ECO:0007669"/>
    <property type="project" value="UniProtKB-KW"/>
</dbReference>
<keyword evidence="4 9" id="KW-0347">Helicase</keyword>
<dbReference type="InterPro" id="IPR001650">
    <property type="entry name" value="Helicase_C-like"/>
</dbReference>
<dbReference type="Proteomes" id="UP000245959">
    <property type="component" value="Unassembled WGS sequence"/>
</dbReference>
<dbReference type="GO" id="GO:0005829">
    <property type="term" value="C:cytosol"/>
    <property type="evidence" value="ECO:0007669"/>
    <property type="project" value="TreeGrafter"/>
</dbReference>
<protein>
    <submittedName>
        <fullName evidence="14">ATP-dependent RNA helicase RhlB</fullName>
    </submittedName>
</protein>
<comment type="caution">
    <text evidence="14">The sequence shown here is derived from an EMBL/GenBank/DDBJ whole genome shotgun (WGS) entry which is preliminary data.</text>
</comment>
<dbReference type="Gene3D" id="3.40.50.300">
    <property type="entry name" value="P-loop containing nucleotide triphosphate hydrolases"/>
    <property type="match status" value="2"/>
</dbReference>
<dbReference type="PROSITE" id="PS00039">
    <property type="entry name" value="DEAD_ATP_HELICASE"/>
    <property type="match status" value="1"/>
</dbReference>
<feature type="short sequence motif" description="Q motif" evidence="8">
    <location>
        <begin position="125"/>
        <end position="153"/>
    </location>
</feature>
<dbReference type="InterPro" id="IPR050079">
    <property type="entry name" value="DEAD_box_RNA_helicase"/>
</dbReference>
<feature type="region of interest" description="Disordered" evidence="10">
    <location>
        <begin position="29"/>
        <end position="121"/>
    </location>
</feature>
<evidence type="ECO:0000313" key="15">
    <source>
        <dbReference type="Proteomes" id="UP000245959"/>
    </source>
</evidence>
<reference evidence="14 15" key="1">
    <citation type="submission" date="2018-04" db="EMBL/GenBank/DDBJ databases">
        <title>Genomic Encyclopedia of Type Strains, Phase IV (KMG-IV): sequencing the most valuable type-strain genomes for metagenomic binning, comparative biology and taxonomic classification.</title>
        <authorList>
            <person name="Goeker M."/>
        </authorList>
    </citation>
    <scope>NUCLEOTIDE SEQUENCE [LARGE SCALE GENOMIC DNA]</scope>
    <source>
        <strain evidence="14 15">DSM 14823</strain>
    </source>
</reference>
<evidence type="ECO:0000256" key="6">
    <source>
        <dbReference type="ARBA" id="ARBA00022884"/>
    </source>
</evidence>
<keyword evidence="2 9" id="KW-0547">Nucleotide-binding</keyword>
<dbReference type="AlphaFoldDB" id="A0A2U1AT43"/>
<feature type="domain" description="Helicase C-terminal" evidence="12">
    <location>
        <begin position="345"/>
        <end position="505"/>
    </location>
</feature>
<dbReference type="CDD" id="cd00268">
    <property type="entry name" value="DEADc"/>
    <property type="match status" value="1"/>
</dbReference>
<keyword evidence="6" id="KW-0694">RNA-binding</keyword>
<dbReference type="InterPro" id="IPR014001">
    <property type="entry name" value="Helicase_ATP-bd"/>
</dbReference>
<dbReference type="Pfam" id="PF00270">
    <property type="entry name" value="DEAD"/>
    <property type="match status" value="1"/>
</dbReference>
<dbReference type="CDD" id="cd18787">
    <property type="entry name" value="SF2_C_DEAD"/>
    <property type="match status" value="1"/>
</dbReference>
<dbReference type="GO" id="GO:0003723">
    <property type="term" value="F:RNA binding"/>
    <property type="evidence" value="ECO:0007669"/>
    <property type="project" value="UniProtKB-KW"/>
</dbReference>
<feature type="compositionally biased region" description="Basic and acidic residues" evidence="10">
    <location>
        <begin position="516"/>
        <end position="535"/>
    </location>
</feature>
<organism evidence="14 15">
    <name type="scientific">Victivallis vadensis</name>
    <dbReference type="NCBI Taxonomy" id="172901"/>
    <lineage>
        <taxon>Bacteria</taxon>
        <taxon>Pseudomonadati</taxon>
        <taxon>Lentisphaerota</taxon>
        <taxon>Lentisphaeria</taxon>
        <taxon>Victivallales</taxon>
        <taxon>Victivallaceae</taxon>
        <taxon>Victivallis</taxon>
    </lineage>
</organism>
<dbReference type="InterPro" id="IPR044742">
    <property type="entry name" value="DEAD/DEAH_RhlB"/>
</dbReference>
<dbReference type="GO" id="GO:0005524">
    <property type="term" value="F:ATP binding"/>
    <property type="evidence" value="ECO:0007669"/>
    <property type="project" value="UniProtKB-KW"/>
</dbReference>
<evidence type="ECO:0000256" key="8">
    <source>
        <dbReference type="PROSITE-ProRule" id="PRU00552"/>
    </source>
</evidence>
<dbReference type="InterPro" id="IPR023554">
    <property type="entry name" value="RNA_helicase_ATP-dep_RhlB"/>
</dbReference>
<dbReference type="EMBL" id="QEKH01000020">
    <property type="protein sequence ID" value="PVY39570.1"/>
    <property type="molecule type" value="Genomic_DNA"/>
</dbReference>
<evidence type="ECO:0000256" key="3">
    <source>
        <dbReference type="ARBA" id="ARBA00022801"/>
    </source>
</evidence>
<keyword evidence="3 9" id="KW-0378">Hydrolase</keyword>
<dbReference type="GO" id="GO:0003724">
    <property type="term" value="F:RNA helicase activity"/>
    <property type="evidence" value="ECO:0007669"/>
    <property type="project" value="InterPro"/>
</dbReference>
<keyword evidence="15" id="KW-1185">Reference proteome</keyword>
<evidence type="ECO:0000256" key="9">
    <source>
        <dbReference type="RuleBase" id="RU000492"/>
    </source>
</evidence>
<evidence type="ECO:0000256" key="7">
    <source>
        <dbReference type="ARBA" id="ARBA00038437"/>
    </source>
</evidence>
<feature type="domain" description="Helicase ATP-binding" evidence="11">
    <location>
        <begin position="156"/>
        <end position="334"/>
    </location>
</feature>
<feature type="domain" description="DEAD-box RNA helicase Q" evidence="13">
    <location>
        <begin position="125"/>
        <end position="153"/>
    </location>
</feature>